<dbReference type="RefSeq" id="WP_344777709.1">
    <property type="nucleotide sequence ID" value="NZ_BAABAH010000015.1"/>
</dbReference>
<accession>A0ABP7IZ71</accession>
<dbReference type="Proteomes" id="UP001501821">
    <property type="component" value="Unassembled WGS sequence"/>
</dbReference>
<evidence type="ECO:0000313" key="2">
    <source>
        <dbReference type="Proteomes" id="UP001501821"/>
    </source>
</evidence>
<evidence type="ECO:0000313" key="1">
    <source>
        <dbReference type="EMBL" id="GAA3830013.1"/>
    </source>
</evidence>
<keyword evidence="2" id="KW-1185">Reference proteome</keyword>
<comment type="caution">
    <text evidence="1">The sequence shown here is derived from an EMBL/GenBank/DDBJ whole genome shotgun (WGS) entry which is preliminary data.</text>
</comment>
<protein>
    <recommendedName>
        <fullName evidence="3">MmcQ/YjbR family DNA-binding protein</fullName>
    </recommendedName>
</protein>
<sequence length="100" mass="11228">MTPEEVDDFARSLPGCKRKGTAAHPAWYVDDRLVARLVDDGELLVRAGFADREGFVSSHPETFGVPPRYEKHMKVQVLLSGDDAAIRAAIRAAWELQRRH</sequence>
<evidence type="ECO:0008006" key="3">
    <source>
        <dbReference type="Google" id="ProtNLM"/>
    </source>
</evidence>
<organism evidence="1 2">
    <name type="scientific">Nocardioides panacisoli</name>
    <dbReference type="NCBI Taxonomy" id="627624"/>
    <lineage>
        <taxon>Bacteria</taxon>
        <taxon>Bacillati</taxon>
        <taxon>Actinomycetota</taxon>
        <taxon>Actinomycetes</taxon>
        <taxon>Propionibacteriales</taxon>
        <taxon>Nocardioidaceae</taxon>
        <taxon>Nocardioides</taxon>
    </lineage>
</organism>
<proteinExistence type="predicted"/>
<dbReference type="EMBL" id="BAABAH010000015">
    <property type="protein sequence ID" value="GAA3830013.1"/>
    <property type="molecule type" value="Genomic_DNA"/>
</dbReference>
<reference evidence="2" key="1">
    <citation type="journal article" date="2019" name="Int. J. Syst. Evol. Microbiol.">
        <title>The Global Catalogue of Microorganisms (GCM) 10K type strain sequencing project: providing services to taxonomists for standard genome sequencing and annotation.</title>
        <authorList>
            <consortium name="The Broad Institute Genomics Platform"/>
            <consortium name="The Broad Institute Genome Sequencing Center for Infectious Disease"/>
            <person name="Wu L."/>
            <person name="Ma J."/>
        </authorList>
    </citation>
    <scope>NUCLEOTIDE SEQUENCE [LARGE SCALE GENOMIC DNA]</scope>
    <source>
        <strain evidence="2">JCM 16953</strain>
    </source>
</reference>
<gene>
    <name evidence="1" type="ORF">GCM10022242_34280</name>
</gene>
<name>A0ABP7IZ71_9ACTN</name>